<gene>
    <name evidence="2" type="ORF">PCA20602_01821</name>
</gene>
<feature type="compositionally biased region" description="Low complexity" evidence="1">
    <location>
        <begin position="706"/>
        <end position="718"/>
    </location>
</feature>
<feature type="compositionally biased region" description="Low complexity" evidence="1">
    <location>
        <begin position="659"/>
        <end position="694"/>
    </location>
</feature>
<dbReference type="Proteomes" id="UP000366065">
    <property type="component" value="Unassembled WGS sequence"/>
</dbReference>
<proteinExistence type="predicted"/>
<evidence type="ECO:0000256" key="1">
    <source>
        <dbReference type="SAM" id="MobiDB-lite"/>
    </source>
</evidence>
<keyword evidence="3" id="KW-1185">Reference proteome</keyword>
<feature type="region of interest" description="Disordered" evidence="1">
    <location>
        <begin position="652"/>
        <end position="753"/>
    </location>
</feature>
<reference evidence="2 3" key="1">
    <citation type="submission" date="2019-08" db="EMBL/GenBank/DDBJ databases">
        <authorList>
            <person name="Peeters C."/>
        </authorList>
    </citation>
    <scope>NUCLEOTIDE SEQUENCE [LARGE SCALE GENOMIC DNA]</scope>
    <source>
        <strain evidence="2 3">LMG 20602</strain>
    </source>
</reference>
<name>A0ABY6VVS4_9BURK</name>
<accession>A0ABY6VVS4</accession>
<protein>
    <submittedName>
        <fullName evidence="2">Uncharacterized protein</fullName>
    </submittedName>
</protein>
<evidence type="ECO:0000313" key="2">
    <source>
        <dbReference type="EMBL" id="VVD94673.1"/>
    </source>
</evidence>
<sequence>MPYASYRRVNSAAPAYSLPPLVRHRQTSAHVSTALSSNMRFADSLSHARPATAPPGMRTRKHASDMASPPRSSASTVWPAALALMFVANLVPPATSFVPRTSPRCREADGAGEQDRQCAGVSASQPDIRHDDADVIAQPIAPQMTIKHEYSSQDVLRSIGAGSEPFKNLGNSVVDMYALLTGHDVSQQTREQIQQRTHMMDVATGMLPEVAILRLPSEVTDVVADSRDGKPISTDRIVSILQNADPRVITRPLGNAMRPARQGAMGGKIHAMPEKPPGGSPGHAVQVPQKTLDAVDRKVASGGREGVIEHAGIDDEARVAAGASAVMTDAAAAMAITGERTYLQGYEQQIANDKLPASGAARIVLVDGRHYLRGEAGYYRATRGSSGDHWLVDSAQRTLAQVPVTYDPQTGRWEAHAPLRLCGGGCGNSRVTTPDSIALNRHEVDAVLSHLRDDDVQNAILGAYAEVSRMKLMRTNRPDLRPYRDYSILKNRDAIRVALEQVPPDASLFEQQRLAAFVTTSHYRLNPGTEAFCQENAEILFHFLIEGGVHGDCVRMITVQPKHRSPHALVLYTESVELIDALELSTPSDFEGPGTDGITGANFAGLIMGARDTTVLLDPWSRVKAVGFAMTKDPMETRRVLDAAFADIGHRPGEPYTVSLTRPLGPRRSSLSSRGSMGSMSSGGSLSRTSSSRGSSGGSAKKSNRGSTSDSTLGTSSGSAGGSASGYGASNSLESANPAGRPSADANVIADGA</sequence>
<organism evidence="2 3">
    <name type="scientific">Pandoraea capi</name>
    <dbReference type="NCBI Taxonomy" id="2508286"/>
    <lineage>
        <taxon>Bacteria</taxon>
        <taxon>Pseudomonadati</taxon>
        <taxon>Pseudomonadota</taxon>
        <taxon>Betaproteobacteria</taxon>
        <taxon>Burkholderiales</taxon>
        <taxon>Burkholderiaceae</taxon>
        <taxon>Pandoraea</taxon>
    </lineage>
</organism>
<comment type="caution">
    <text evidence="2">The sequence shown here is derived from an EMBL/GenBank/DDBJ whole genome shotgun (WGS) entry which is preliminary data.</text>
</comment>
<dbReference type="EMBL" id="CABPRV010000003">
    <property type="protein sequence ID" value="VVD94673.1"/>
    <property type="molecule type" value="Genomic_DNA"/>
</dbReference>
<evidence type="ECO:0000313" key="3">
    <source>
        <dbReference type="Proteomes" id="UP000366065"/>
    </source>
</evidence>
<feature type="region of interest" description="Disordered" evidence="1">
    <location>
        <begin position="47"/>
        <end position="71"/>
    </location>
</feature>